<keyword evidence="2" id="KW-1185">Reference proteome</keyword>
<dbReference type="GeneID" id="98150490"/>
<evidence type="ECO:0000313" key="1">
    <source>
        <dbReference type="EMBL" id="KAL2867750.1"/>
    </source>
</evidence>
<dbReference type="PANTHER" id="PTHR43433:SF10">
    <property type="entry name" value="AB HYDROLASE-1 DOMAIN-CONTAINING PROTEIN"/>
    <property type="match status" value="1"/>
</dbReference>
<dbReference type="InterPro" id="IPR029058">
    <property type="entry name" value="AB_hydrolase_fold"/>
</dbReference>
<organism evidence="1 2">
    <name type="scientific">Aspergillus lucknowensis</name>
    <dbReference type="NCBI Taxonomy" id="176173"/>
    <lineage>
        <taxon>Eukaryota</taxon>
        <taxon>Fungi</taxon>
        <taxon>Dikarya</taxon>
        <taxon>Ascomycota</taxon>
        <taxon>Pezizomycotina</taxon>
        <taxon>Eurotiomycetes</taxon>
        <taxon>Eurotiomycetidae</taxon>
        <taxon>Eurotiales</taxon>
        <taxon>Aspergillaceae</taxon>
        <taxon>Aspergillus</taxon>
        <taxon>Aspergillus subgen. Nidulantes</taxon>
    </lineage>
</organism>
<dbReference type="Proteomes" id="UP001610432">
    <property type="component" value="Unassembled WGS sequence"/>
</dbReference>
<dbReference type="Gene3D" id="3.40.50.1820">
    <property type="entry name" value="alpha/beta hydrolase"/>
    <property type="match status" value="1"/>
</dbReference>
<evidence type="ECO:0000313" key="2">
    <source>
        <dbReference type="Proteomes" id="UP001610432"/>
    </source>
</evidence>
<name>A0ABR4LTA6_9EURO</name>
<protein>
    <submittedName>
        <fullName evidence="1">Alpha/Beta hydrolase protein</fullName>
    </submittedName>
</protein>
<dbReference type="SUPFAM" id="SSF53474">
    <property type="entry name" value="alpha/beta-Hydrolases"/>
    <property type="match status" value="1"/>
</dbReference>
<dbReference type="RefSeq" id="XP_070886729.1">
    <property type="nucleotide sequence ID" value="XM_071035418.1"/>
</dbReference>
<proteinExistence type="predicted"/>
<keyword evidence="1" id="KW-0378">Hydrolase</keyword>
<accession>A0ABR4LTA6</accession>
<comment type="caution">
    <text evidence="1">The sequence shown here is derived from an EMBL/GenBank/DDBJ whole genome shotgun (WGS) entry which is preliminary data.</text>
</comment>
<dbReference type="EMBL" id="JBFXLQ010000017">
    <property type="protein sequence ID" value="KAL2867750.1"/>
    <property type="molecule type" value="Genomic_DNA"/>
</dbReference>
<dbReference type="PANTHER" id="PTHR43433">
    <property type="entry name" value="HYDROLASE, ALPHA/BETA FOLD FAMILY PROTEIN"/>
    <property type="match status" value="1"/>
</dbReference>
<sequence length="361" mass="39973">MSDPLTLISNIRFHRRLKLETSYGRLAVSYADVGCPTGPVLLYLPGMFASRYLGIPIHAMAEQIGVRVLVIDRPGMGGSTDVPHSQRVNVWIDILPRVLSHVGISRVNLASHSAGTVYLLNTWARCRDLVGDVVGFFAPWVDPAHSRVPHMQMAQWIPERAFALWHRIPRFVVTRANSVLASSGVFMRQLSGSSGITTANSHGEEEEDEGNDSFLAANFRRMERDYAVSRGHAAELSKLAVRFMFAEETVGANGEALQCVRKGEGWDWGVCEDYGACARILADMERRQEGRKLTVLAYFAAKDALVGKKGQEYFGQCWAAPGVKEEIQLVSRVIAGSDHDAVAQSVEAWEEVLRLVRDADF</sequence>
<reference evidence="1 2" key="1">
    <citation type="submission" date="2024-07" db="EMBL/GenBank/DDBJ databases">
        <title>Section-level genome sequencing and comparative genomics of Aspergillus sections Usti and Cavernicolus.</title>
        <authorList>
            <consortium name="Lawrence Berkeley National Laboratory"/>
            <person name="Nybo J.L."/>
            <person name="Vesth T.C."/>
            <person name="Theobald S."/>
            <person name="Frisvad J.C."/>
            <person name="Larsen T.O."/>
            <person name="Kjaerboelling I."/>
            <person name="Rothschild-Mancinelli K."/>
            <person name="Lyhne E.K."/>
            <person name="Kogle M.E."/>
            <person name="Barry K."/>
            <person name="Clum A."/>
            <person name="Na H."/>
            <person name="Ledsgaard L."/>
            <person name="Lin J."/>
            <person name="Lipzen A."/>
            <person name="Kuo A."/>
            <person name="Riley R."/>
            <person name="Mondo S."/>
            <person name="Labutti K."/>
            <person name="Haridas S."/>
            <person name="Pangalinan J."/>
            <person name="Salamov A.A."/>
            <person name="Simmons B.A."/>
            <person name="Magnuson J.K."/>
            <person name="Chen J."/>
            <person name="Drula E."/>
            <person name="Henrissat B."/>
            <person name="Wiebenga A."/>
            <person name="Lubbers R.J."/>
            <person name="Gomes A.C."/>
            <person name="Macurrencykelacurrency M.R."/>
            <person name="Stajich J."/>
            <person name="Grigoriev I.V."/>
            <person name="Mortensen U.H."/>
            <person name="De Vries R.P."/>
            <person name="Baker S.E."/>
            <person name="Andersen M.R."/>
        </authorList>
    </citation>
    <scope>NUCLEOTIDE SEQUENCE [LARGE SCALE GENOMIC DNA]</scope>
    <source>
        <strain evidence="1 2">CBS 449.75</strain>
    </source>
</reference>
<dbReference type="GO" id="GO:0016787">
    <property type="term" value="F:hydrolase activity"/>
    <property type="evidence" value="ECO:0007669"/>
    <property type="project" value="UniProtKB-KW"/>
</dbReference>
<gene>
    <name evidence="1" type="ORF">BJX67DRAFT_77080</name>
</gene>
<dbReference type="InterPro" id="IPR050471">
    <property type="entry name" value="AB_hydrolase"/>
</dbReference>